<reference evidence="4 5" key="1">
    <citation type="journal article" date="2008" name="PLoS Genet.">
        <title>Genomic islands in the pathogenic filamentous fungus Aspergillus fumigatus.</title>
        <authorList>
            <person name="Fedorova N.D."/>
            <person name="Khaldi N."/>
            <person name="Joardar V.S."/>
            <person name="Maiti R."/>
            <person name="Amedeo P."/>
            <person name="Anderson M.J."/>
            <person name="Crabtree J."/>
            <person name="Silva J.C."/>
            <person name="Badger J.H."/>
            <person name="Albarraq A."/>
            <person name="Angiuoli S."/>
            <person name="Bussey H."/>
            <person name="Bowyer P."/>
            <person name="Cotty P.J."/>
            <person name="Dyer P.S."/>
            <person name="Egan A."/>
            <person name="Galens K."/>
            <person name="Fraser-Liggett C.M."/>
            <person name="Haas B.J."/>
            <person name="Inman J.M."/>
            <person name="Kent R."/>
            <person name="Lemieux S."/>
            <person name="Malavazi I."/>
            <person name="Orvis J."/>
            <person name="Roemer T."/>
            <person name="Ronning C.M."/>
            <person name="Sundaram J.P."/>
            <person name="Sutton G."/>
            <person name="Turner G."/>
            <person name="Venter J.C."/>
            <person name="White O.R."/>
            <person name="Whitty B.R."/>
            <person name="Youngman P."/>
            <person name="Wolfe K.H."/>
            <person name="Goldman G.H."/>
            <person name="Wortman J.R."/>
            <person name="Jiang B."/>
            <person name="Denning D.W."/>
            <person name="Nierman W.C."/>
        </authorList>
    </citation>
    <scope>NUCLEOTIDE SEQUENCE [LARGE SCALE GENOMIC DNA]</scope>
    <source>
        <strain evidence="5">CBS 144.89 / FGSC A1163 / CEA10</strain>
    </source>
</reference>
<dbReference type="InterPro" id="IPR036046">
    <property type="entry name" value="Acylphosphatase-like_dom_sf"/>
</dbReference>
<dbReference type="Proteomes" id="UP000001699">
    <property type="component" value="Unassembled WGS sequence"/>
</dbReference>
<sequence length="84" mass="9520">MDKAAERRGQWVAEICTTDTVDRGGVEGEVQGNEETLQKFFKDIDKGPRLAHVVKLEKRDLSPEEGEDHFVVRRTSDSVFEATK</sequence>
<keyword evidence="5" id="KW-1185">Reference proteome</keyword>
<accession>B0XVF6</accession>
<evidence type="ECO:0000313" key="4">
    <source>
        <dbReference type="EMBL" id="EDP54156.1"/>
    </source>
</evidence>
<organism evidence="4 5">
    <name type="scientific">Aspergillus fumigatus (strain CBS 144.89 / FGSC A1163 / CEA10)</name>
    <name type="common">Neosartorya fumigata</name>
    <dbReference type="NCBI Taxonomy" id="451804"/>
    <lineage>
        <taxon>Eukaryota</taxon>
        <taxon>Fungi</taxon>
        <taxon>Dikarya</taxon>
        <taxon>Ascomycota</taxon>
        <taxon>Pezizomycotina</taxon>
        <taxon>Eurotiomycetes</taxon>
        <taxon>Eurotiomycetidae</taxon>
        <taxon>Eurotiales</taxon>
        <taxon>Aspergillaceae</taxon>
        <taxon>Aspergillus</taxon>
        <taxon>Aspergillus subgen. Fumigati</taxon>
    </lineage>
</organism>
<proteinExistence type="inferred from homology"/>
<evidence type="ECO:0000256" key="1">
    <source>
        <dbReference type="PROSITE-ProRule" id="PRU00520"/>
    </source>
</evidence>
<comment type="caution">
    <text evidence="1">Lacks conserved residue(s) required for the propagation of feature annotation.</text>
</comment>
<evidence type="ECO:0000256" key="2">
    <source>
        <dbReference type="RuleBase" id="RU004168"/>
    </source>
</evidence>
<gene>
    <name evidence="4" type="ORF">AFUB_022080</name>
</gene>
<dbReference type="Gene3D" id="3.30.70.100">
    <property type="match status" value="1"/>
</dbReference>
<feature type="domain" description="Acylphosphatase-like" evidence="3">
    <location>
        <begin position="1"/>
        <end position="74"/>
    </location>
</feature>
<name>B0XVF6_ASPFC</name>
<dbReference type="PROSITE" id="PS51160">
    <property type="entry name" value="ACYLPHOSPHATASE_3"/>
    <property type="match status" value="1"/>
</dbReference>
<evidence type="ECO:0000313" key="5">
    <source>
        <dbReference type="Proteomes" id="UP000001699"/>
    </source>
</evidence>
<protein>
    <recommendedName>
        <fullName evidence="3">Acylphosphatase-like domain-containing protein</fullName>
    </recommendedName>
</protein>
<dbReference type="EMBL" id="DS499595">
    <property type="protein sequence ID" value="EDP54156.1"/>
    <property type="molecule type" value="Genomic_DNA"/>
</dbReference>
<dbReference type="HOGENOM" id="CLU_141932_4_1_1"/>
<dbReference type="AlphaFoldDB" id="B0XVF6"/>
<dbReference type="SUPFAM" id="SSF54975">
    <property type="entry name" value="Acylphosphatase/BLUF domain-like"/>
    <property type="match status" value="1"/>
</dbReference>
<dbReference type="VEuPathDB" id="FungiDB:AFUB_022080"/>
<evidence type="ECO:0000259" key="3">
    <source>
        <dbReference type="PROSITE" id="PS51160"/>
    </source>
</evidence>
<dbReference type="OrthoDB" id="7961613at2759"/>
<dbReference type="InterPro" id="IPR001792">
    <property type="entry name" value="Acylphosphatase-like_dom"/>
</dbReference>
<comment type="similarity">
    <text evidence="2">Belongs to the acylphosphatase family.</text>
</comment>
<dbReference type="Pfam" id="PF00708">
    <property type="entry name" value="Acylphosphatase"/>
    <property type="match status" value="1"/>
</dbReference>